<comment type="caution">
    <text evidence="1">The sequence shown here is derived from an EMBL/GenBank/DDBJ whole genome shotgun (WGS) entry which is preliminary data.</text>
</comment>
<dbReference type="Gene3D" id="3.30.70.1280">
    <property type="entry name" value="SP0830-like domains"/>
    <property type="match status" value="1"/>
</dbReference>
<dbReference type="RefSeq" id="WP_083854791.1">
    <property type="nucleotide sequence ID" value="NZ_BAAACM010000021.1"/>
</dbReference>
<dbReference type="Proteomes" id="UP001141183">
    <property type="component" value="Unassembled WGS sequence"/>
</dbReference>
<evidence type="ECO:0000313" key="1">
    <source>
        <dbReference type="EMBL" id="MDC4239889.1"/>
    </source>
</evidence>
<gene>
    <name evidence="1" type="ORF">NE398_06890</name>
</gene>
<dbReference type="SUPFAM" id="SSF160379">
    <property type="entry name" value="SP0830-like"/>
    <property type="match status" value="1"/>
</dbReference>
<proteinExistence type="predicted"/>
<dbReference type="InterPro" id="IPR012545">
    <property type="entry name" value="DUF1697"/>
</dbReference>
<accession>A0A9X4AZI9</accession>
<keyword evidence="2" id="KW-1185">Reference proteome</keyword>
<dbReference type="Pfam" id="PF08002">
    <property type="entry name" value="DUF1697"/>
    <property type="match status" value="1"/>
</dbReference>
<dbReference type="AlphaFoldDB" id="A0A9X4AZI9"/>
<name>A0A9X4AZI9_9CLOT</name>
<dbReference type="GeneID" id="93044879"/>
<organism evidence="1 2">
    <name type="scientific">Clostridium tertium</name>
    <dbReference type="NCBI Taxonomy" id="1559"/>
    <lineage>
        <taxon>Bacteria</taxon>
        <taxon>Bacillati</taxon>
        <taxon>Bacillota</taxon>
        <taxon>Clostridia</taxon>
        <taxon>Eubacteriales</taxon>
        <taxon>Clostridiaceae</taxon>
        <taxon>Clostridium</taxon>
    </lineage>
</organism>
<evidence type="ECO:0000313" key="2">
    <source>
        <dbReference type="Proteomes" id="UP001141183"/>
    </source>
</evidence>
<dbReference type="EMBL" id="JAMRYU010000006">
    <property type="protein sequence ID" value="MDC4239889.1"/>
    <property type="molecule type" value="Genomic_DNA"/>
</dbReference>
<protein>
    <submittedName>
        <fullName evidence="1">DUF1697 domain-containing protein</fullName>
    </submittedName>
</protein>
<reference evidence="1" key="1">
    <citation type="submission" date="2022-05" db="EMBL/GenBank/DDBJ databases">
        <title>Draft genome sequence of Clostridium tertium strain CP3 isolated from Peru.</title>
        <authorList>
            <person name="Hurtado R."/>
            <person name="Lima L."/>
            <person name="Sousa T."/>
            <person name="Jaiswal A.K."/>
            <person name="Tiwari S."/>
            <person name="Maturrano L."/>
            <person name="Brenig B."/>
            <person name="Azevedo V."/>
        </authorList>
    </citation>
    <scope>NUCLEOTIDE SEQUENCE</scope>
    <source>
        <strain evidence="1">CP3</strain>
    </source>
</reference>
<sequence>MVYVALLRGINVGGKNKIDMKL</sequence>